<organism evidence="13 14">
    <name type="scientific">Anaerostipes hadrus</name>
    <dbReference type="NCBI Taxonomy" id="649756"/>
    <lineage>
        <taxon>Bacteria</taxon>
        <taxon>Bacillati</taxon>
        <taxon>Bacillota</taxon>
        <taxon>Clostridia</taxon>
        <taxon>Lachnospirales</taxon>
        <taxon>Lachnospiraceae</taxon>
        <taxon>Anaerostipes</taxon>
    </lineage>
</organism>
<keyword evidence="8 10" id="KW-0862">Zinc</keyword>
<feature type="binding site" evidence="10">
    <location>
        <position position="646"/>
    </location>
    <ligand>
        <name>Zn(2+)</name>
        <dbReference type="ChEBI" id="CHEBI:29105"/>
        <note>catalytic</note>
    </ligand>
</feature>
<dbReference type="Gene3D" id="3.20.20.210">
    <property type="match status" value="2"/>
</dbReference>
<gene>
    <name evidence="10 13" type="primary">metE</name>
    <name evidence="13" type="ORF">G5A72_08070</name>
</gene>
<feature type="binding site" evidence="10">
    <location>
        <begin position="433"/>
        <end position="435"/>
    </location>
    <ligand>
        <name>L-methionine</name>
        <dbReference type="ChEBI" id="CHEBI:57844"/>
    </ligand>
</feature>
<dbReference type="GO" id="GO:0003871">
    <property type="term" value="F:5-methyltetrahydropteroyltriglutamate-homocysteine S-methyltransferase activity"/>
    <property type="evidence" value="ECO:0007669"/>
    <property type="project" value="UniProtKB-EC"/>
</dbReference>
<proteinExistence type="inferred from homology"/>
<feature type="binding site" evidence="10">
    <location>
        <begin position="517"/>
        <end position="518"/>
    </location>
    <ligand>
        <name>5-methyltetrahydropteroyltri-L-glutamate</name>
        <dbReference type="ChEBI" id="CHEBI:58207"/>
    </ligand>
</feature>
<evidence type="ECO:0000256" key="8">
    <source>
        <dbReference type="ARBA" id="ARBA00022833"/>
    </source>
</evidence>
<keyword evidence="5 10" id="KW-0028">Amino-acid biosynthesis</keyword>
<evidence type="ECO:0000256" key="4">
    <source>
        <dbReference type="ARBA" id="ARBA00022603"/>
    </source>
</evidence>
<dbReference type="EC" id="2.1.1.14" evidence="10"/>
<evidence type="ECO:0000256" key="5">
    <source>
        <dbReference type="ARBA" id="ARBA00022605"/>
    </source>
</evidence>
<evidence type="ECO:0000256" key="1">
    <source>
        <dbReference type="ARBA" id="ARBA00002777"/>
    </source>
</evidence>
<evidence type="ECO:0000256" key="9">
    <source>
        <dbReference type="ARBA" id="ARBA00023167"/>
    </source>
</evidence>
<accession>A0ABX2HXQ3</accession>
<dbReference type="NCBIfam" id="TIGR01371">
    <property type="entry name" value="met_syn_B12ind"/>
    <property type="match status" value="1"/>
</dbReference>
<dbReference type="RefSeq" id="WP_173725738.1">
    <property type="nucleotide sequence ID" value="NZ_CAXUGA010000009.1"/>
</dbReference>
<comment type="pathway">
    <text evidence="2 10">Amino-acid biosynthesis; L-methionine biosynthesis via de novo pathway; L-methionine from L-homocysteine (MetE route): step 1/1.</text>
</comment>
<sequence length="759" mass="87446">MLTSIIGFPRVGNLRELKFATEKYFKHQISQERLQTVAKEIREKQWRLLKENGIDLIPSNDFSFYDTLLDSAALFNIIPSRYKELNLSDLDTYFAMSRGYQGDHGDVRALAMKKWFNTNYHYMVPEIEDDTEIKLTGTKLFDEFHEALHLGILTKPVITGPFTLLKLIRYTGEKQLPDFVEPMIHAYEDLISKAQGTEISWIQFDEPYLVHDLSSDDIALFKKIYTLLLAKKGILKVLVQTYFGDVRDIYHELTSLDFDGIGLDFIEGKETKSLIKKEGFPKNKLLFVGIVNGKNIWKNHYGDSLATITWLKNSEISTVINTSCSLLHVPYTLKNETKLDADYTKHFAFAEEKLEELNELKILSDLDSYETHPAFIKNLELFSSKRKNSYDPEVSKRVSEITDQDFTRLPDFFEREKIQKDVFKLPLLSTTTIGSFPQTLDVKTNRSAFRKGEISESEYVDFNRKKIAECVKLQEEIGLDVLVHGEYERNDMVEYFGQQLNGYLFTEKAWVQSYGTRCVKPPIIWGDVSRPEPMTVSWSVYAQSLTDHPMKGMLTGPVTILNWSFPREDISVKESTYQIALAIRDEVLDLEANGIHIIQIDEAALREKLPLRKSDWYCEYLDWAIPAFRLVHSKVKPETQIHTHMCYSEFTDIIPAIDDMDADVITFEASRSDLLILDSLKENHFKTEVGPGVYDIHSPRVPSVEEIKTALNKMLDKIEIEKLWVNPDCGLKTRGNEETTASLKNLVAAAKELREVKDF</sequence>
<dbReference type="SUPFAM" id="SSF51726">
    <property type="entry name" value="UROD/MetE-like"/>
    <property type="match status" value="2"/>
</dbReference>
<evidence type="ECO:0000256" key="3">
    <source>
        <dbReference type="ARBA" id="ARBA00009553"/>
    </source>
</evidence>
<evidence type="ECO:0000256" key="10">
    <source>
        <dbReference type="HAMAP-Rule" id="MF_00172"/>
    </source>
</evidence>
<comment type="function">
    <text evidence="1 10">Catalyzes the transfer of a methyl group from 5-methyltetrahydrofolate to homocysteine resulting in methionine formation.</text>
</comment>
<evidence type="ECO:0000256" key="2">
    <source>
        <dbReference type="ARBA" id="ARBA00004681"/>
    </source>
</evidence>
<keyword evidence="7 10" id="KW-0479">Metal-binding</keyword>
<dbReference type="InterPro" id="IPR006276">
    <property type="entry name" value="Cobalamin-indep_Met_synthase"/>
</dbReference>
<dbReference type="Pfam" id="PF01717">
    <property type="entry name" value="Meth_synt_2"/>
    <property type="match status" value="1"/>
</dbReference>
<feature type="binding site" evidence="10">
    <location>
        <position position="644"/>
    </location>
    <ligand>
        <name>Zn(2+)</name>
        <dbReference type="ChEBI" id="CHEBI:29105"/>
        <note>catalytic</note>
    </ligand>
</feature>
<dbReference type="CDD" id="cd03311">
    <property type="entry name" value="CIMS_C_terminal_like"/>
    <property type="match status" value="1"/>
</dbReference>
<feature type="binding site" evidence="10">
    <location>
        <position position="601"/>
    </location>
    <ligand>
        <name>L-methionine</name>
        <dbReference type="ChEBI" id="CHEBI:57844"/>
    </ligand>
</feature>
<dbReference type="EMBL" id="JAAITB010000015">
    <property type="protein sequence ID" value="NSJ79535.1"/>
    <property type="molecule type" value="Genomic_DNA"/>
</dbReference>
<dbReference type="PANTHER" id="PTHR30519">
    <property type="entry name" value="5-METHYLTETRAHYDROPTEROYLTRIGLUTAMATE--HOMOCYSTEINE METHYLTRANSFERASE"/>
    <property type="match status" value="1"/>
</dbReference>
<comment type="catalytic activity">
    <reaction evidence="10">
        <text>5-methyltetrahydropteroyltri-L-glutamate + L-homocysteine = tetrahydropteroyltri-L-glutamate + L-methionine</text>
        <dbReference type="Rhea" id="RHEA:21196"/>
        <dbReference type="ChEBI" id="CHEBI:57844"/>
        <dbReference type="ChEBI" id="CHEBI:58140"/>
        <dbReference type="ChEBI" id="CHEBI:58199"/>
        <dbReference type="ChEBI" id="CHEBI:58207"/>
        <dbReference type="EC" id="2.1.1.14"/>
    </reaction>
</comment>
<dbReference type="NCBIfam" id="NF003556">
    <property type="entry name" value="PRK05222.1"/>
    <property type="match status" value="1"/>
</dbReference>
<feature type="binding site" evidence="10">
    <location>
        <position position="607"/>
    </location>
    <ligand>
        <name>5-methyltetrahydropteroyltri-L-glutamate</name>
        <dbReference type="ChEBI" id="CHEBI:58207"/>
    </ligand>
</feature>
<evidence type="ECO:0000313" key="13">
    <source>
        <dbReference type="EMBL" id="NSJ79535.1"/>
    </source>
</evidence>
<feature type="binding site" evidence="10">
    <location>
        <begin position="15"/>
        <end position="18"/>
    </location>
    <ligand>
        <name>5-methyltetrahydropteroyltri-L-glutamate</name>
        <dbReference type="ChEBI" id="CHEBI:58207"/>
    </ligand>
</feature>
<keyword evidence="4 10" id="KW-0489">Methyltransferase</keyword>
<feature type="binding site" evidence="10">
    <location>
        <position position="601"/>
    </location>
    <ligand>
        <name>L-homocysteine</name>
        <dbReference type="ChEBI" id="CHEBI:58199"/>
    </ligand>
</feature>
<dbReference type="Pfam" id="PF08267">
    <property type="entry name" value="Meth_synt_1"/>
    <property type="match status" value="1"/>
</dbReference>
<dbReference type="InterPro" id="IPR013215">
    <property type="entry name" value="Cbl-indep_Met_Synth_N"/>
</dbReference>
<feature type="binding site" evidence="10">
    <location>
        <position position="668"/>
    </location>
    <ligand>
        <name>Zn(2+)</name>
        <dbReference type="ChEBI" id="CHEBI:29105"/>
        <note>catalytic</note>
    </ligand>
</feature>
<evidence type="ECO:0000259" key="12">
    <source>
        <dbReference type="Pfam" id="PF08267"/>
    </source>
</evidence>
<feature type="domain" description="Cobalamin-independent methionine synthase MetE C-terminal/archaeal" evidence="11">
    <location>
        <begin position="428"/>
        <end position="751"/>
    </location>
</feature>
<dbReference type="GO" id="GO:0032259">
    <property type="term" value="P:methylation"/>
    <property type="evidence" value="ECO:0007669"/>
    <property type="project" value="UniProtKB-KW"/>
</dbReference>
<evidence type="ECO:0000313" key="14">
    <source>
        <dbReference type="Proteomes" id="UP001644750"/>
    </source>
</evidence>
<feature type="binding site" evidence="10">
    <location>
        <begin position="433"/>
        <end position="435"/>
    </location>
    <ligand>
        <name>L-homocysteine</name>
        <dbReference type="ChEBI" id="CHEBI:58199"/>
    </ligand>
</feature>
<evidence type="ECO:0000259" key="11">
    <source>
        <dbReference type="Pfam" id="PF01717"/>
    </source>
</evidence>
<comment type="similarity">
    <text evidence="3 10">Belongs to the vitamin-B12 independent methionine synthase family.</text>
</comment>
<feature type="domain" description="Cobalamin-independent methionine synthase MetE N-terminal" evidence="12">
    <location>
        <begin position="3"/>
        <end position="313"/>
    </location>
</feature>
<dbReference type="Proteomes" id="UP001644750">
    <property type="component" value="Unassembled WGS sequence"/>
</dbReference>
<feature type="binding site" evidence="10">
    <location>
        <position position="486"/>
    </location>
    <ligand>
        <name>L-homocysteine</name>
        <dbReference type="ChEBI" id="CHEBI:58199"/>
    </ligand>
</feature>
<evidence type="ECO:0000256" key="7">
    <source>
        <dbReference type="ARBA" id="ARBA00022723"/>
    </source>
</evidence>
<comment type="cofactor">
    <cofactor evidence="10">
        <name>Zn(2+)</name>
        <dbReference type="ChEBI" id="CHEBI:29105"/>
    </cofactor>
    <text evidence="10">Binds 1 zinc ion per subunit.</text>
</comment>
<feature type="binding site" evidence="10">
    <location>
        <position position="729"/>
    </location>
    <ligand>
        <name>Zn(2+)</name>
        <dbReference type="ChEBI" id="CHEBI:29105"/>
        <note>catalytic</note>
    </ligand>
</feature>
<keyword evidence="14" id="KW-1185">Reference proteome</keyword>
<name>A0ABX2HXQ3_ANAHA</name>
<protein>
    <recommendedName>
        <fullName evidence="10">5-methyltetrahydropteroyltriglutamate--homocysteine methyltransferase</fullName>
        <ecNumber evidence="10">2.1.1.14</ecNumber>
    </recommendedName>
    <alternativeName>
        <fullName evidence="10">Cobalamin-independent methionine synthase</fullName>
    </alternativeName>
    <alternativeName>
        <fullName evidence="10">Methionine synthase, vitamin-B12 independent isozyme</fullName>
    </alternativeName>
</protein>
<feature type="binding site" evidence="10">
    <location>
        <position position="114"/>
    </location>
    <ligand>
        <name>5-methyltetrahydropteroyltri-L-glutamate</name>
        <dbReference type="ChEBI" id="CHEBI:58207"/>
    </ligand>
</feature>
<keyword evidence="6 10" id="KW-0808">Transferase</keyword>
<keyword evidence="10" id="KW-0677">Repeat</keyword>
<comment type="caution">
    <text evidence="13">The sequence shown here is derived from an EMBL/GenBank/DDBJ whole genome shotgun (WGS) entry which is preliminary data.</text>
</comment>
<feature type="binding site" evidence="10">
    <location>
        <position position="486"/>
    </location>
    <ligand>
        <name>L-methionine</name>
        <dbReference type="ChEBI" id="CHEBI:57844"/>
    </ligand>
</feature>
<dbReference type="HAMAP" id="MF_00172">
    <property type="entry name" value="Meth_synth"/>
    <property type="match status" value="1"/>
</dbReference>
<keyword evidence="9 10" id="KW-0486">Methionine biosynthesis</keyword>
<dbReference type="CDD" id="cd03312">
    <property type="entry name" value="CIMS_N_terminal_like"/>
    <property type="match status" value="1"/>
</dbReference>
<evidence type="ECO:0000256" key="6">
    <source>
        <dbReference type="ARBA" id="ARBA00022679"/>
    </source>
</evidence>
<reference evidence="13 14" key="1">
    <citation type="journal article" date="2020" name="Cell Host Microbe">
        <title>Functional and Genomic Variation between Human-Derived Isolates of Lachnospiraceae Reveals Inter- and Intra-Species Diversity.</title>
        <authorList>
            <person name="Sorbara M.T."/>
            <person name="Littmann E.R."/>
            <person name="Fontana E."/>
            <person name="Moody T.U."/>
            <person name="Kohout C.E."/>
            <person name="Gjonbalaj M."/>
            <person name="Eaton V."/>
            <person name="Seok R."/>
            <person name="Leiner I.M."/>
            <person name="Pamer E.G."/>
        </authorList>
    </citation>
    <scope>NUCLEOTIDE SEQUENCE [LARGE SCALE GENOMIC DNA]</scope>
    <source>
        <strain evidence="13 14">MSK.14.57</strain>
    </source>
</reference>
<dbReference type="InterPro" id="IPR002629">
    <property type="entry name" value="Met_Synth_C/arc"/>
</dbReference>
<dbReference type="InterPro" id="IPR038071">
    <property type="entry name" value="UROD/MetE-like_sf"/>
</dbReference>
<feature type="active site" description="Proton donor" evidence="10">
    <location>
        <position position="697"/>
    </location>
</feature>
<feature type="binding site" evidence="10">
    <location>
        <position position="563"/>
    </location>
    <ligand>
        <name>5-methyltetrahydropteroyltri-L-glutamate</name>
        <dbReference type="ChEBI" id="CHEBI:58207"/>
    </ligand>
</feature>
<dbReference type="PIRSF" id="PIRSF000382">
    <property type="entry name" value="MeTrfase_B12_ind"/>
    <property type="match status" value="1"/>
</dbReference>